<accession>A0A076YNM3</accession>
<protein>
    <submittedName>
        <fullName evidence="1">Uncharacterized protein</fullName>
    </submittedName>
</protein>
<reference evidence="1 2" key="1">
    <citation type="submission" date="2014-07" db="EMBL/GenBank/DDBJ databases">
        <authorList>
            <person name="Trisler C."/>
            <person name="Antis N."/>
            <person name="Arceneaux J."/>
            <person name="Baudin R."/>
            <person name="Beutner R."/>
            <person name="Borque M."/>
            <person name="Crawford L."/>
            <person name="Fontenot A."/>
            <person name="Gillikin B."/>
            <person name="Hayes M."/>
            <person name="Jackson S."/>
            <person name="Johnston R."/>
            <person name="Kurz M."/>
            <person name="Mouawad M."/>
            <person name="Reed A."/>
            <person name="Rizzo E."/>
            <person name="Schilling C."/>
            <person name="Streeter Z."/>
            <person name="Vu J."/>
            <person name="Wilson T."/>
            <person name="Harmson J."/>
            <person name="Bhuiyan S."/>
            <person name="Scott A."/>
            <person name="Miller B."/>
            <person name="Jones J.D."/>
            <person name="Gissendanner C.R."/>
            <person name="Wiedemeier A.M."/>
            <person name="Findley A.M."/>
            <person name="Buck G.A."/>
            <person name="Campbell R."/>
            <person name="Carvalho M.R."/>
            <person name="Duckworth R.A."/>
            <person name="Dunn T."/>
            <person name="Halpern C."/>
            <person name="Johnson A."/>
            <person name="Kiflezghi M.G."/>
            <person name="Lee V."/>
            <person name="Loviza R.A."/>
            <person name="Serrano M.G."/>
            <person name="Shah Z.V."/>
            <person name="Sharma K."/>
            <person name="Voegtly L.J."/>
            <person name="Walstead R."/>
            <person name="Wang Y.P."/>
            <person name="Bradley K.W."/>
            <person name="Barker L.P."/>
            <person name="Asai D.J."/>
            <person name="Bowman C.A."/>
            <person name="Russell D.A."/>
            <person name="Pope W.H."/>
            <person name="Jacobs-Sera D."/>
            <person name="Hendrix R.W."/>
            <person name="Hatfull G.F."/>
        </authorList>
    </citation>
    <scope>NUCLEOTIDE SEQUENCE [LARGE SCALE GENOMIC DNA]</scope>
</reference>
<dbReference type="EMBL" id="KM101122">
    <property type="protein sequence ID" value="AIK69203.1"/>
    <property type="molecule type" value="Genomic_DNA"/>
</dbReference>
<evidence type="ECO:0000313" key="1">
    <source>
        <dbReference type="EMBL" id="AIK69203.1"/>
    </source>
</evidence>
<organism evidence="1 2">
    <name type="scientific">Mycobacterium phage Hades</name>
    <dbReference type="NCBI Taxonomy" id="1527511"/>
    <lineage>
        <taxon>Viruses</taxon>
        <taxon>Duplodnaviria</taxon>
        <taxon>Heunggongvirae</taxon>
        <taxon>Uroviricota</taxon>
        <taxon>Caudoviricetes</taxon>
        <taxon>Gracegardnervirinae</taxon>
        <taxon>Cheoctovirus</taxon>
        <taxon>Cheoctovirus hades</taxon>
    </lineage>
</organism>
<dbReference type="KEGG" id="vg:23679977"/>
<dbReference type="Proteomes" id="UP000202249">
    <property type="component" value="Segment"/>
</dbReference>
<proteinExistence type="predicted"/>
<evidence type="ECO:0000313" key="2">
    <source>
        <dbReference type="Proteomes" id="UP000202249"/>
    </source>
</evidence>
<keyword evidence="2" id="KW-1185">Reference proteome</keyword>
<dbReference type="OrthoDB" id="23859at10239"/>
<sequence length="88" mass="9370">MIHIEVDGKVLMHSDPGEWITTPPDIPAVQKAGPNEPWMLLIMAALSNSATLAMAGKTPTATRRWTLTFDETPAATNIVVTTGNGGNK</sequence>
<dbReference type="GeneID" id="23679977"/>
<dbReference type="RefSeq" id="YP_009125275.1">
    <property type="nucleotide sequence ID" value="NC_026595.1"/>
</dbReference>
<name>A0A076YNM3_9CAUD</name>
<gene>
    <name evidence="1" type="primary">96</name>
    <name evidence="1" type="ORF">PBI_HADES_96</name>
</gene>